<dbReference type="Pfam" id="PF02171">
    <property type="entry name" value="Piwi"/>
    <property type="match status" value="1"/>
</dbReference>
<protein>
    <submittedName>
        <fullName evidence="2">Piwi-domain-containing protein</fullName>
    </submittedName>
</protein>
<evidence type="ECO:0000313" key="2">
    <source>
        <dbReference type="EMBL" id="KAF2399866.1"/>
    </source>
</evidence>
<dbReference type="PANTHER" id="PTHR22891">
    <property type="entry name" value="EUKARYOTIC TRANSLATION INITIATION FACTOR 2C"/>
    <property type="match status" value="1"/>
</dbReference>
<dbReference type="SUPFAM" id="SSF101690">
    <property type="entry name" value="PAZ domain"/>
    <property type="match status" value="1"/>
</dbReference>
<dbReference type="OrthoDB" id="10252740at2759"/>
<accession>A0A6G1HVH1</accession>
<dbReference type="Proteomes" id="UP000799640">
    <property type="component" value="Unassembled WGS sequence"/>
</dbReference>
<dbReference type="Pfam" id="PF02170">
    <property type="entry name" value="PAZ"/>
    <property type="match status" value="1"/>
</dbReference>
<dbReference type="Pfam" id="PF16486">
    <property type="entry name" value="ArgoN"/>
    <property type="match status" value="1"/>
</dbReference>
<dbReference type="Gene3D" id="2.170.260.10">
    <property type="entry name" value="paz domain"/>
    <property type="match status" value="1"/>
</dbReference>
<dbReference type="InterPro" id="IPR036397">
    <property type="entry name" value="RNaseH_sf"/>
</dbReference>
<sequence length="957" mass="107080">MEAGLPVLGVENRSLELPPGLMLRVCQEVQKGQKDDNPEVPVPKAIYMPKRPAKLNKNGKETVIGLNTFNVLEYPKNKVFQYDISFSNGGHEKRALIKKIWQSKTVQDKIGEFFLFDGNKIAWSTSLVTGNQKEIAIQVDLDQEAGYKPNPRNTFKVFIAFAKEVSFKVLNNYLASGDIVKHGEPQLIEALHFLDHLMREGPSRRLTQVKKSFFHKNLDRADLGHGVEAIKGCFASMRLANTSLSNGQLGGCLSVNVDVANGTFLSAGPLLDRCVQLAKKTDVNDFIRAFLKDRDSWSTCWMKRAFTPLTHCEVVKQHMADNLLTPAARTKSKIMRIIPKTASQHIFDAPAMDAEGKFIKEYDADGKPVKKTEKMSVKTYFKKRWNKDINDHLPLVELTKKGELVPMEMLTITLHNRFRQKLDEYQTSQMIKFAVTLPSQRWKNIQGAVDMLGWEKDRILNHYGLKINTKRVEVKARILPAPEPTFANSKVSASDASRARWRIDGKKFCNFGIGLQSWGVAIISDGKPGVGEVVVKQFIDKMVTVMSGHGMTVGKDPLIKVYSTQLGANLYSIFHDDVTKACHGTKPTLLVFIVPNRNSEIYLRIKKNCECRFGVASQVMQSAQMPKKQEQYMSNVALKINAKLGGVNSYAVGMLSPLKPMIPNSKIVGPSTCVIGGDVSHPSPGSDGASTAAITVSQDKFFVRYSAVCNTNGRRVEMISDANIEAAFNHTIEHWVEKHAKCPELIMYYRDGVSEGQYSQVILQEVHAMKKYFLAKYQSTPKFTVIIAGKRHHIRFFPKQGDKTGNPLPGTLVELGATHAQDWDFYLCSHQAIKGTARPVHYQVILNEAQVSNEELQAFTFEHSFQYCRSTTPVSLFPAIYYAHLASNRSKAHEPKVVPPPVVPPPVVPAPNIMDLSIEDHERAGSKKSGSKVELPIQALMPVKNDGDSLHLRMWYV</sequence>
<dbReference type="SMART" id="SM01163">
    <property type="entry name" value="DUF1785"/>
    <property type="match status" value="1"/>
</dbReference>
<dbReference type="Pfam" id="PF16487">
    <property type="entry name" value="ArgoMid"/>
    <property type="match status" value="1"/>
</dbReference>
<dbReference type="InterPro" id="IPR036085">
    <property type="entry name" value="PAZ_dom_sf"/>
</dbReference>
<gene>
    <name evidence="2" type="ORF">EJ06DRAFT_582479</name>
</gene>
<dbReference type="InterPro" id="IPR032472">
    <property type="entry name" value="ArgoL2"/>
</dbReference>
<dbReference type="SUPFAM" id="SSF53098">
    <property type="entry name" value="Ribonuclease H-like"/>
    <property type="match status" value="1"/>
</dbReference>
<dbReference type="InterPro" id="IPR003165">
    <property type="entry name" value="Piwi"/>
</dbReference>
<organism evidence="2 3">
    <name type="scientific">Trichodelitschia bisporula</name>
    <dbReference type="NCBI Taxonomy" id="703511"/>
    <lineage>
        <taxon>Eukaryota</taxon>
        <taxon>Fungi</taxon>
        <taxon>Dikarya</taxon>
        <taxon>Ascomycota</taxon>
        <taxon>Pezizomycotina</taxon>
        <taxon>Dothideomycetes</taxon>
        <taxon>Dothideomycetes incertae sedis</taxon>
        <taxon>Phaeotrichales</taxon>
        <taxon>Phaeotrichaceae</taxon>
        <taxon>Trichodelitschia</taxon>
    </lineage>
</organism>
<dbReference type="SMART" id="SM00950">
    <property type="entry name" value="Piwi"/>
    <property type="match status" value="1"/>
</dbReference>
<dbReference type="EMBL" id="ML996696">
    <property type="protein sequence ID" value="KAF2399866.1"/>
    <property type="molecule type" value="Genomic_DNA"/>
</dbReference>
<dbReference type="Gene3D" id="3.30.420.10">
    <property type="entry name" value="Ribonuclease H-like superfamily/Ribonuclease H"/>
    <property type="match status" value="1"/>
</dbReference>
<name>A0A6G1HVH1_9PEZI</name>
<dbReference type="Pfam" id="PF08699">
    <property type="entry name" value="ArgoL1"/>
    <property type="match status" value="1"/>
</dbReference>
<feature type="domain" description="Piwi" evidence="1">
    <location>
        <begin position="589"/>
        <end position="887"/>
    </location>
</feature>
<dbReference type="Pfam" id="PF16488">
    <property type="entry name" value="ArgoL2"/>
    <property type="match status" value="1"/>
</dbReference>
<dbReference type="InterPro" id="IPR014811">
    <property type="entry name" value="ArgoL1"/>
</dbReference>
<dbReference type="PROSITE" id="PS50822">
    <property type="entry name" value="PIWI"/>
    <property type="match status" value="1"/>
</dbReference>
<dbReference type="AlphaFoldDB" id="A0A6G1HVH1"/>
<dbReference type="InterPro" id="IPR032473">
    <property type="entry name" value="Argonaute_Mid_dom"/>
</dbReference>
<reference evidence="2" key="1">
    <citation type="journal article" date="2020" name="Stud. Mycol.">
        <title>101 Dothideomycetes genomes: a test case for predicting lifestyles and emergence of pathogens.</title>
        <authorList>
            <person name="Haridas S."/>
            <person name="Albert R."/>
            <person name="Binder M."/>
            <person name="Bloem J."/>
            <person name="Labutti K."/>
            <person name="Salamov A."/>
            <person name="Andreopoulos B."/>
            <person name="Baker S."/>
            <person name="Barry K."/>
            <person name="Bills G."/>
            <person name="Bluhm B."/>
            <person name="Cannon C."/>
            <person name="Castanera R."/>
            <person name="Culley D."/>
            <person name="Daum C."/>
            <person name="Ezra D."/>
            <person name="Gonzalez J."/>
            <person name="Henrissat B."/>
            <person name="Kuo A."/>
            <person name="Liang C."/>
            <person name="Lipzen A."/>
            <person name="Lutzoni F."/>
            <person name="Magnuson J."/>
            <person name="Mondo S."/>
            <person name="Nolan M."/>
            <person name="Ohm R."/>
            <person name="Pangilinan J."/>
            <person name="Park H.-J."/>
            <person name="Ramirez L."/>
            <person name="Alfaro M."/>
            <person name="Sun H."/>
            <person name="Tritt A."/>
            <person name="Yoshinaga Y."/>
            <person name="Zwiers L.-H."/>
            <person name="Turgeon B."/>
            <person name="Goodwin S."/>
            <person name="Spatafora J."/>
            <person name="Crous P."/>
            <person name="Grigoriev I."/>
        </authorList>
    </citation>
    <scope>NUCLEOTIDE SEQUENCE</scope>
    <source>
        <strain evidence="2">CBS 262.69</strain>
    </source>
</reference>
<dbReference type="InterPro" id="IPR012337">
    <property type="entry name" value="RNaseH-like_sf"/>
</dbReference>
<proteinExistence type="predicted"/>
<evidence type="ECO:0000259" key="1">
    <source>
        <dbReference type="PROSITE" id="PS50822"/>
    </source>
</evidence>
<dbReference type="InterPro" id="IPR032474">
    <property type="entry name" value="Argonaute_N"/>
</dbReference>
<evidence type="ECO:0000313" key="3">
    <source>
        <dbReference type="Proteomes" id="UP000799640"/>
    </source>
</evidence>
<keyword evidence="3" id="KW-1185">Reference proteome</keyword>
<dbReference type="Gene3D" id="3.40.50.2300">
    <property type="match status" value="1"/>
</dbReference>
<dbReference type="InterPro" id="IPR003100">
    <property type="entry name" value="PAZ_dom"/>
</dbReference>
<dbReference type="GO" id="GO:0003723">
    <property type="term" value="F:RNA binding"/>
    <property type="evidence" value="ECO:0007669"/>
    <property type="project" value="InterPro"/>
</dbReference>